<dbReference type="GO" id="GO:0016787">
    <property type="term" value="F:hydrolase activity"/>
    <property type="evidence" value="ECO:0007669"/>
    <property type="project" value="UniProtKB-KW"/>
</dbReference>
<comment type="similarity">
    <text evidence="1 4">Belongs to the glycosyl hydrolase 26 family.</text>
</comment>
<name>A0ABU7ME85_9ACTN</name>
<evidence type="ECO:0000256" key="4">
    <source>
        <dbReference type="PROSITE-ProRule" id="PRU01100"/>
    </source>
</evidence>
<dbReference type="InterPro" id="IPR022790">
    <property type="entry name" value="GH26_dom"/>
</dbReference>
<accession>A0ABU7ME85</accession>
<evidence type="ECO:0000256" key="5">
    <source>
        <dbReference type="SAM" id="SignalP"/>
    </source>
</evidence>
<feature type="active site" description="Proton donor" evidence="4">
    <location>
        <position position="142"/>
    </location>
</feature>
<keyword evidence="8" id="KW-1185">Reference proteome</keyword>
<comment type="caution">
    <text evidence="7">The sequence shown here is derived from an EMBL/GenBank/DDBJ whole genome shotgun (WGS) entry which is preliminary data.</text>
</comment>
<dbReference type="PRINTS" id="PR00739">
    <property type="entry name" value="GLHYDRLASE26"/>
</dbReference>
<evidence type="ECO:0000256" key="3">
    <source>
        <dbReference type="ARBA" id="ARBA00023295"/>
    </source>
</evidence>
<keyword evidence="5" id="KW-0732">Signal</keyword>
<dbReference type="PANTHER" id="PTHR40079">
    <property type="entry name" value="MANNAN ENDO-1,4-BETA-MANNOSIDASE E-RELATED"/>
    <property type="match status" value="1"/>
</dbReference>
<feature type="domain" description="GH26" evidence="6">
    <location>
        <begin position="3"/>
        <end position="317"/>
    </location>
</feature>
<evidence type="ECO:0000313" key="8">
    <source>
        <dbReference type="Proteomes" id="UP001347146"/>
    </source>
</evidence>
<evidence type="ECO:0000256" key="2">
    <source>
        <dbReference type="ARBA" id="ARBA00022801"/>
    </source>
</evidence>
<organism evidence="7 8">
    <name type="scientific">Gordonia sesuvii</name>
    <dbReference type="NCBI Taxonomy" id="3116777"/>
    <lineage>
        <taxon>Bacteria</taxon>
        <taxon>Bacillati</taxon>
        <taxon>Actinomycetota</taxon>
        <taxon>Actinomycetes</taxon>
        <taxon>Mycobacteriales</taxon>
        <taxon>Gordoniaceae</taxon>
        <taxon>Gordonia</taxon>
    </lineage>
</organism>
<evidence type="ECO:0000259" key="6">
    <source>
        <dbReference type="PROSITE" id="PS51764"/>
    </source>
</evidence>
<dbReference type="PANTHER" id="PTHR40079:SF4">
    <property type="entry name" value="GH26 DOMAIN-CONTAINING PROTEIN-RELATED"/>
    <property type="match status" value="1"/>
</dbReference>
<feature type="signal peptide" evidence="5">
    <location>
        <begin position="1"/>
        <end position="22"/>
    </location>
</feature>
<dbReference type="PROSITE" id="PS51257">
    <property type="entry name" value="PROKAR_LIPOPROTEIN"/>
    <property type="match status" value="1"/>
</dbReference>
<protein>
    <submittedName>
        <fullName evidence="7">Glycosyl hydrolase</fullName>
    </submittedName>
</protein>
<dbReference type="EMBL" id="JAZDUF010000004">
    <property type="protein sequence ID" value="MEE3851426.1"/>
    <property type="molecule type" value="Genomic_DNA"/>
</dbReference>
<feature type="active site" description="Nucleophile" evidence="4">
    <location>
        <position position="252"/>
    </location>
</feature>
<keyword evidence="2 4" id="KW-0378">Hydrolase</keyword>
<dbReference type="RefSeq" id="WP_330433169.1">
    <property type="nucleotide sequence ID" value="NZ_JAZDUF010000004.1"/>
</dbReference>
<proteinExistence type="inferred from homology"/>
<dbReference type="InterPro" id="IPR017853">
    <property type="entry name" value="GH"/>
</dbReference>
<dbReference type="SUPFAM" id="SSF51445">
    <property type="entry name" value="(Trans)glycosidases"/>
    <property type="match status" value="1"/>
</dbReference>
<sequence length="317" mass="34656">MPRSTAALLAVVAVTAACHAPADETQPHHVQWGAYLPDLNGTDVTSDAGVVGVATRADQSLDLILTFSALNEPVPLDDLATISASGATPVVTIEPWEPDGGPEQPDYRLDTFATGVHDADLRRWGQQLADWGQPVLLRFAHEMNGDWYPWGITVNGNTAESYRNTWIRMHEIIRSAGAENVSFVWAPMAAVSGIADFEAAYPGAEYVDRLGLDGYNWGDDGVHGWASPDYIFADSLRRLRALDDAKPILVAEVASADDPDPTRKADWITHFVRLMTITPGVEGFVWFQANKERDWRFNSNPLSESAFRKGLADVPGV</sequence>
<dbReference type="Gene3D" id="3.20.20.80">
    <property type="entry name" value="Glycosidases"/>
    <property type="match status" value="1"/>
</dbReference>
<dbReference type="Proteomes" id="UP001347146">
    <property type="component" value="Unassembled WGS sequence"/>
</dbReference>
<keyword evidence="3 4" id="KW-0326">Glycosidase</keyword>
<dbReference type="Pfam" id="PF02156">
    <property type="entry name" value="Glyco_hydro_26"/>
    <property type="match status" value="1"/>
</dbReference>
<reference evidence="7 8" key="1">
    <citation type="submission" date="2024-01" db="EMBL/GenBank/DDBJ databases">
        <title>Draft genome sequence of Gordonia sp. LSe1-13.</title>
        <authorList>
            <person name="Suphannarot A."/>
            <person name="Mingma R."/>
        </authorList>
    </citation>
    <scope>NUCLEOTIDE SEQUENCE [LARGE SCALE GENOMIC DNA]</scope>
    <source>
        <strain evidence="7 8">LSe1-13</strain>
    </source>
</reference>
<dbReference type="InterPro" id="IPR000805">
    <property type="entry name" value="Glyco_hydro_26"/>
</dbReference>
<gene>
    <name evidence="7" type="ORF">VZC37_13855</name>
</gene>
<evidence type="ECO:0000313" key="7">
    <source>
        <dbReference type="EMBL" id="MEE3851426.1"/>
    </source>
</evidence>
<dbReference type="PROSITE" id="PS51764">
    <property type="entry name" value="GH26"/>
    <property type="match status" value="1"/>
</dbReference>
<feature type="chain" id="PRO_5045687439" evidence="5">
    <location>
        <begin position="23"/>
        <end position="317"/>
    </location>
</feature>
<evidence type="ECO:0000256" key="1">
    <source>
        <dbReference type="ARBA" id="ARBA00007754"/>
    </source>
</evidence>